<name>A0A515D444_SERLI</name>
<sequence>MDAKQIAKGIAEGIGSLPVSLGYSARRTWEGSGAAGSSLKERNFRETERFVSLIRSAVDKQEPIRKLVMIVINDFYSKLDEGSKSAVGGEINRAEGFIAGRSVTQFFIANKIASNIIRKASYGLVYKRFIKYSTTAILNVVMFQGMIEEAALASRRMQAKFPKTFYKIRGMNLDMAYFLVEGFLEPYLIYINNSSNQFCAGVNHELAKILSCEVR</sequence>
<organism evidence="1 2">
    <name type="scientific">Serratia liquefaciens</name>
    <dbReference type="NCBI Taxonomy" id="614"/>
    <lineage>
        <taxon>Bacteria</taxon>
        <taxon>Pseudomonadati</taxon>
        <taxon>Pseudomonadota</taxon>
        <taxon>Gammaproteobacteria</taxon>
        <taxon>Enterobacterales</taxon>
        <taxon>Yersiniaceae</taxon>
        <taxon>Serratia</taxon>
    </lineage>
</organism>
<accession>A0A515D444</accession>
<dbReference type="AlphaFoldDB" id="A0A515D444"/>
<evidence type="ECO:0000313" key="1">
    <source>
        <dbReference type="EMBL" id="QDL35192.1"/>
    </source>
</evidence>
<dbReference type="EMBL" id="CP033893">
    <property type="protein sequence ID" value="QDL35192.1"/>
    <property type="molecule type" value="Genomic_DNA"/>
</dbReference>
<dbReference type="Proteomes" id="UP000317572">
    <property type="component" value="Chromosome"/>
</dbReference>
<dbReference type="RefSeq" id="WP_142816330.1">
    <property type="nucleotide sequence ID" value="NZ_CP033893.1"/>
</dbReference>
<reference evidence="1 2" key="1">
    <citation type="submission" date="2018-11" db="EMBL/GenBank/DDBJ databases">
        <title>The first complete genome of Serratia liquefaciens isolated from metalophyte plant revel distinctness adaptive mechanisms in an extreme habitat.</title>
        <authorList>
            <person name="Caneschi W.L."/>
            <person name="Sanchez A.B."/>
            <person name="Felestrino E.B."/>
            <person name="Assis R.A.B."/>
            <person name="Lemes C.G.C."/>
            <person name="Cordeiro I.F."/>
            <person name="Fonseca N.P."/>
            <person name="Villa M."/>
            <person name="Vieira I.T."/>
            <person name="Moraes L.A."/>
            <person name="Kamino L.H.Y."/>
            <person name="do Carmo F."/>
            <person name="Garcia C.M."/>
            <person name="Almeida N.F."/>
            <person name="Silva R.S."/>
            <person name="Ferro J.A."/>
            <person name="Ferro M.I.T."/>
            <person name="Varani A.M."/>
            <person name="Ferreira R.M."/>
            <person name="dos Santos V.L."/>
            <person name="Silva U.C."/>
            <person name="Setubal J.C."/>
            <person name="Moreira L.M."/>
        </authorList>
    </citation>
    <scope>NUCLEOTIDE SEQUENCE [LARGE SCALE GENOMIC DNA]</scope>
    <source>
        <strain evidence="1 2">FG3</strain>
    </source>
</reference>
<protein>
    <submittedName>
        <fullName evidence="1">Uncharacterized protein</fullName>
    </submittedName>
</protein>
<evidence type="ECO:0000313" key="2">
    <source>
        <dbReference type="Proteomes" id="UP000317572"/>
    </source>
</evidence>
<gene>
    <name evidence="1" type="ORF">EGO53_26990</name>
</gene>
<proteinExistence type="predicted"/>